<evidence type="ECO:0000256" key="10">
    <source>
        <dbReference type="SAM" id="MobiDB-lite"/>
    </source>
</evidence>
<dbReference type="InterPro" id="IPR044712">
    <property type="entry name" value="SLC25A32-like"/>
</dbReference>
<feature type="compositionally biased region" description="Pro residues" evidence="10">
    <location>
        <begin position="412"/>
        <end position="422"/>
    </location>
</feature>
<dbReference type="OrthoDB" id="4432at2759"/>
<dbReference type="PROSITE" id="PS50920">
    <property type="entry name" value="SOLCAR"/>
    <property type="match status" value="1"/>
</dbReference>
<evidence type="ECO:0000313" key="12">
    <source>
        <dbReference type="Proteomes" id="UP000218209"/>
    </source>
</evidence>
<organism evidence="11 12">
    <name type="scientific">Porphyra umbilicalis</name>
    <name type="common">Purple laver</name>
    <name type="synonym">Red alga</name>
    <dbReference type="NCBI Taxonomy" id="2786"/>
    <lineage>
        <taxon>Eukaryota</taxon>
        <taxon>Rhodophyta</taxon>
        <taxon>Bangiophyceae</taxon>
        <taxon>Bangiales</taxon>
        <taxon>Bangiaceae</taxon>
        <taxon>Porphyra</taxon>
    </lineage>
</organism>
<sequence>MATGLSLRDGRPPPPAEIPPSLAVADPPPGLRGAVRRLMAPRLPPPAGACGGATPAGLARVWPLAAATPTPPLPPTTARCWASGGSLPPTVFVAAVNTSLHSPTDGTRRAGGDDDGAAVRGDTPLAGVAAAATPPSATVSALSGGLSGIVATVLTQPLDVAKTRLQLQRSYPGVADKYRGVVHTLRTVGAEEGVRGLMKGVSPSIIGLAPSLSLFFTTYNWWRAKLAGLPLLDGSAPPAGGEFGLGGLVRRSPDIVINGASAAASWTTTCIITNPIWIVRLRMMAASGVEGVAAGAPPAAAAAAAASAAATATPTTATAAAAAAAATTPAAAHPPASAGATPSPPPRRPPPPAPSAASTMASCNRRASSCGRRVWRASGTAPPRRASLPPVRRCSFASMSASSCRPSRAAWRPPPKSAPRRR</sequence>
<keyword evidence="12" id="KW-1185">Reference proteome</keyword>
<dbReference type="InterPro" id="IPR023395">
    <property type="entry name" value="MCP_dom_sf"/>
</dbReference>
<feature type="repeat" description="Solcar" evidence="8">
    <location>
        <begin position="135"/>
        <end position="225"/>
    </location>
</feature>
<feature type="region of interest" description="Disordered" evidence="10">
    <location>
        <begin position="326"/>
        <end position="422"/>
    </location>
</feature>
<dbReference type="GO" id="GO:0006862">
    <property type="term" value="P:nucleotide transport"/>
    <property type="evidence" value="ECO:0007669"/>
    <property type="project" value="InterPro"/>
</dbReference>
<keyword evidence="7 8" id="KW-0472">Membrane</keyword>
<evidence type="ECO:0000256" key="8">
    <source>
        <dbReference type="PROSITE-ProRule" id="PRU00282"/>
    </source>
</evidence>
<dbReference type="Proteomes" id="UP000218209">
    <property type="component" value="Unassembled WGS sequence"/>
</dbReference>
<keyword evidence="6" id="KW-1133">Transmembrane helix</keyword>
<evidence type="ECO:0000256" key="9">
    <source>
        <dbReference type="RuleBase" id="RU000488"/>
    </source>
</evidence>
<evidence type="ECO:0000256" key="7">
    <source>
        <dbReference type="ARBA" id="ARBA00023136"/>
    </source>
</evidence>
<dbReference type="InterPro" id="IPR018108">
    <property type="entry name" value="MCP_transmembrane"/>
</dbReference>
<feature type="compositionally biased region" description="Low complexity" evidence="10">
    <location>
        <begin position="326"/>
        <end position="341"/>
    </location>
</feature>
<proteinExistence type="inferred from homology"/>
<dbReference type="SUPFAM" id="SSF103506">
    <property type="entry name" value="Mitochondrial carrier"/>
    <property type="match status" value="1"/>
</dbReference>
<reference evidence="11 12" key="1">
    <citation type="submission" date="2017-03" db="EMBL/GenBank/DDBJ databases">
        <title>WGS assembly of Porphyra umbilicalis.</title>
        <authorList>
            <person name="Brawley S.H."/>
            <person name="Blouin N.A."/>
            <person name="Ficko-Blean E."/>
            <person name="Wheeler G.L."/>
            <person name="Lohr M."/>
            <person name="Goodson H.V."/>
            <person name="Jenkins J.W."/>
            <person name="Blaby-Haas C.E."/>
            <person name="Helliwell K.E."/>
            <person name="Chan C."/>
            <person name="Marriage T."/>
            <person name="Bhattacharya D."/>
            <person name="Klein A.S."/>
            <person name="Badis Y."/>
            <person name="Brodie J."/>
            <person name="Cao Y."/>
            <person name="Collen J."/>
            <person name="Dittami S.M."/>
            <person name="Gachon C.M."/>
            <person name="Green B.R."/>
            <person name="Karpowicz S."/>
            <person name="Kim J.W."/>
            <person name="Kudahl U."/>
            <person name="Lin S."/>
            <person name="Michel G."/>
            <person name="Mittag M."/>
            <person name="Olson B.J."/>
            <person name="Pangilinan J."/>
            <person name="Peng Y."/>
            <person name="Qiu H."/>
            <person name="Shu S."/>
            <person name="Singer J.T."/>
            <person name="Smith A.G."/>
            <person name="Sprecher B.N."/>
            <person name="Wagner V."/>
            <person name="Wang W."/>
            <person name="Wang Z.-Y."/>
            <person name="Yan J."/>
            <person name="Yarish C."/>
            <person name="Zoeuner-Riek S."/>
            <person name="Zhuang Y."/>
            <person name="Zou Y."/>
            <person name="Lindquist E.A."/>
            <person name="Grimwood J."/>
            <person name="Barry K."/>
            <person name="Rokhsar D.S."/>
            <person name="Schmutz J."/>
            <person name="Stiller J.W."/>
            <person name="Grossman A.R."/>
            <person name="Prochnik S.E."/>
        </authorList>
    </citation>
    <scope>NUCLEOTIDE SEQUENCE [LARGE SCALE GENOMIC DNA]</scope>
    <source>
        <strain evidence="11">4086291</strain>
    </source>
</reference>
<feature type="region of interest" description="Disordered" evidence="10">
    <location>
        <begin position="1"/>
        <end position="30"/>
    </location>
</feature>
<comment type="subcellular location">
    <subcellularLocation>
        <location evidence="1">Membrane</location>
        <topology evidence="1">Multi-pass membrane protein</topology>
    </subcellularLocation>
</comment>
<dbReference type="AlphaFoldDB" id="A0A1X6PJX7"/>
<dbReference type="GO" id="GO:0055085">
    <property type="term" value="P:transmembrane transport"/>
    <property type="evidence" value="ECO:0007669"/>
    <property type="project" value="InterPro"/>
</dbReference>
<evidence type="ECO:0000256" key="2">
    <source>
        <dbReference type="ARBA" id="ARBA00006375"/>
    </source>
</evidence>
<evidence type="ECO:0008006" key="13">
    <source>
        <dbReference type="Google" id="ProtNLM"/>
    </source>
</evidence>
<evidence type="ECO:0000256" key="6">
    <source>
        <dbReference type="ARBA" id="ARBA00022989"/>
    </source>
</evidence>
<gene>
    <name evidence="11" type="ORF">BU14_0025s0052</name>
</gene>
<comment type="similarity">
    <text evidence="2 9">Belongs to the mitochondrial carrier (TC 2.A.29) family.</text>
</comment>
<dbReference type="PANTHER" id="PTHR45683">
    <property type="entry name" value="MITOCHONDRIAL NICOTINAMIDE ADENINE DINUCLEOTIDE TRANSPORTER 1-RELATED-RELATED"/>
    <property type="match status" value="1"/>
</dbReference>
<dbReference type="EMBL" id="KV918765">
    <property type="protein sequence ID" value="OSX81172.1"/>
    <property type="molecule type" value="Genomic_DNA"/>
</dbReference>
<evidence type="ECO:0000313" key="11">
    <source>
        <dbReference type="EMBL" id="OSX81172.1"/>
    </source>
</evidence>
<dbReference type="GO" id="GO:0016020">
    <property type="term" value="C:membrane"/>
    <property type="evidence" value="ECO:0007669"/>
    <property type="project" value="UniProtKB-SubCell"/>
</dbReference>
<evidence type="ECO:0000256" key="4">
    <source>
        <dbReference type="ARBA" id="ARBA00022692"/>
    </source>
</evidence>
<keyword evidence="4 8" id="KW-0812">Transmembrane</keyword>
<evidence type="ECO:0000256" key="1">
    <source>
        <dbReference type="ARBA" id="ARBA00004141"/>
    </source>
</evidence>
<dbReference type="Gene3D" id="1.50.40.10">
    <property type="entry name" value="Mitochondrial carrier domain"/>
    <property type="match status" value="1"/>
</dbReference>
<keyword evidence="3 9" id="KW-0813">Transport</keyword>
<evidence type="ECO:0000256" key="5">
    <source>
        <dbReference type="ARBA" id="ARBA00022737"/>
    </source>
</evidence>
<evidence type="ECO:0000256" key="3">
    <source>
        <dbReference type="ARBA" id="ARBA00022448"/>
    </source>
</evidence>
<keyword evidence="5" id="KW-0677">Repeat</keyword>
<accession>A0A1X6PJX7</accession>
<feature type="compositionally biased region" description="Pro residues" evidence="10">
    <location>
        <begin position="342"/>
        <end position="354"/>
    </location>
</feature>
<dbReference type="Pfam" id="PF00153">
    <property type="entry name" value="Mito_carr"/>
    <property type="match status" value="1"/>
</dbReference>
<protein>
    <recommendedName>
        <fullName evidence="13">Mitochondrial carrier protein</fullName>
    </recommendedName>
</protein>
<name>A0A1X6PJX7_PORUM</name>